<gene>
    <name evidence="2" type="primary">A03p035210.1_BraROA</name>
    <name evidence="2" type="ORF">IGI04_011478</name>
</gene>
<dbReference type="Proteomes" id="UP000823674">
    <property type="component" value="Chromosome A03"/>
</dbReference>
<feature type="domain" description="W2" evidence="1">
    <location>
        <begin position="1"/>
        <end position="82"/>
    </location>
</feature>
<accession>A0ABQ7N6G0</accession>
<dbReference type="PROSITE" id="PS51363">
    <property type="entry name" value="W2"/>
    <property type="match status" value="1"/>
</dbReference>
<dbReference type="InterPro" id="IPR003307">
    <property type="entry name" value="W2_domain"/>
</dbReference>
<proteinExistence type="predicted"/>
<dbReference type="Gene3D" id="1.25.40.180">
    <property type="match status" value="1"/>
</dbReference>
<feature type="non-terminal residue" evidence="2">
    <location>
        <position position="82"/>
    </location>
</feature>
<name>A0ABQ7N6G0_BRACM</name>
<evidence type="ECO:0000313" key="3">
    <source>
        <dbReference type="Proteomes" id="UP000823674"/>
    </source>
</evidence>
<evidence type="ECO:0000313" key="2">
    <source>
        <dbReference type="EMBL" id="KAG5405359.1"/>
    </source>
</evidence>
<dbReference type="PANTHER" id="PTHR14208:SF2">
    <property type="entry name" value="PROTEIN KRASAVIETZ"/>
    <property type="match status" value="1"/>
</dbReference>
<dbReference type="PANTHER" id="PTHR14208">
    <property type="entry name" value="BASIC LEUCINE ZIPPER AND W2 DOMAIN-CONTAINING PROTEIN"/>
    <property type="match status" value="1"/>
</dbReference>
<dbReference type="SUPFAM" id="SSF48371">
    <property type="entry name" value="ARM repeat"/>
    <property type="match status" value="1"/>
</dbReference>
<comment type="caution">
    <text evidence="2">The sequence shown here is derived from an EMBL/GenBank/DDBJ whole genome shotgun (WGS) entry which is preliminary data.</text>
</comment>
<organism evidence="2 3">
    <name type="scientific">Brassica rapa subsp. trilocularis</name>
    <dbReference type="NCBI Taxonomy" id="1813537"/>
    <lineage>
        <taxon>Eukaryota</taxon>
        <taxon>Viridiplantae</taxon>
        <taxon>Streptophyta</taxon>
        <taxon>Embryophyta</taxon>
        <taxon>Tracheophyta</taxon>
        <taxon>Spermatophyta</taxon>
        <taxon>Magnoliopsida</taxon>
        <taxon>eudicotyledons</taxon>
        <taxon>Gunneridae</taxon>
        <taxon>Pentapetalae</taxon>
        <taxon>rosids</taxon>
        <taxon>malvids</taxon>
        <taxon>Brassicales</taxon>
        <taxon>Brassicaceae</taxon>
        <taxon>Brassiceae</taxon>
        <taxon>Brassica</taxon>
    </lineage>
</organism>
<reference evidence="2 3" key="1">
    <citation type="submission" date="2021-03" db="EMBL/GenBank/DDBJ databases">
        <authorList>
            <person name="King G.J."/>
            <person name="Bancroft I."/>
            <person name="Baten A."/>
            <person name="Bloomfield J."/>
            <person name="Borpatragohain P."/>
            <person name="He Z."/>
            <person name="Irish N."/>
            <person name="Irwin J."/>
            <person name="Liu K."/>
            <person name="Mauleon R.P."/>
            <person name="Moore J."/>
            <person name="Morris R."/>
            <person name="Ostergaard L."/>
            <person name="Wang B."/>
            <person name="Wells R."/>
        </authorList>
    </citation>
    <scope>NUCLEOTIDE SEQUENCE [LARGE SCALE GENOMIC DNA]</scope>
    <source>
        <strain evidence="2">R-o-18</strain>
        <tissue evidence="2">Leaf</tissue>
    </source>
</reference>
<evidence type="ECO:0000259" key="1">
    <source>
        <dbReference type="PROSITE" id="PS51363"/>
    </source>
</evidence>
<keyword evidence="3" id="KW-1185">Reference proteome</keyword>
<dbReference type="Pfam" id="PF02020">
    <property type="entry name" value="W2"/>
    <property type="match status" value="1"/>
</dbReference>
<sequence>MAFNRLLNSIDHDFIFNAHYPSARRCIFTYKKRRSLCELGVLAEATILDWFHKGTNSKSMQTFVKSPEPFVNWLEEADEEES</sequence>
<protein>
    <recommendedName>
        <fullName evidence="1">W2 domain-containing protein</fullName>
    </recommendedName>
</protein>
<dbReference type="EMBL" id="JADBGQ010000003">
    <property type="protein sequence ID" value="KAG5405359.1"/>
    <property type="molecule type" value="Genomic_DNA"/>
</dbReference>
<dbReference type="InterPro" id="IPR051245">
    <property type="entry name" value="eIF5-mimic_regulator"/>
</dbReference>
<dbReference type="InterPro" id="IPR016024">
    <property type="entry name" value="ARM-type_fold"/>
</dbReference>